<evidence type="ECO:0000313" key="2">
    <source>
        <dbReference type="Proteomes" id="UP001316803"/>
    </source>
</evidence>
<evidence type="ECO:0008006" key="3">
    <source>
        <dbReference type="Google" id="ProtNLM"/>
    </source>
</evidence>
<protein>
    <recommendedName>
        <fullName evidence="3">DUF1348-domain-containing protein</fullName>
    </recommendedName>
</protein>
<comment type="caution">
    <text evidence="1">The sequence shown here is derived from an EMBL/GenBank/DDBJ whole genome shotgun (WGS) entry which is preliminary data.</text>
</comment>
<reference evidence="1 2" key="1">
    <citation type="submission" date="2022-12" db="EMBL/GenBank/DDBJ databases">
        <title>Genomic features and morphological characterization of a novel Knufia sp. strain isolated from spacecraft assembly facility.</title>
        <authorList>
            <person name="Teixeira M."/>
            <person name="Chander A.M."/>
            <person name="Stajich J.E."/>
            <person name="Venkateswaran K."/>
        </authorList>
    </citation>
    <scope>NUCLEOTIDE SEQUENCE [LARGE SCALE GENOMIC DNA]</scope>
    <source>
        <strain evidence="1 2">FJI-L2-BK-P2</strain>
    </source>
</reference>
<proteinExistence type="predicted"/>
<dbReference type="EMBL" id="JAKLMC020000005">
    <property type="protein sequence ID" value="KAK5956092.1"/>
    <property type="molecule type" value="Genomic_DNA"/>
</dbReference>
<organism evidence="1 2">
    <name type="scientific">Knufia fluminis</name>
    <dbReference type="NCBI Taxonomy" id="191047"/>
    <lineage>
        <taxon>Eukaryota</taxon>
        <taxon>Fungi</taxon>
        <taxon>Dikarya</taxon>
        <taxon>Ascomycota</taxon>
        <taxon>Pezizomycotina</taxon>
        <taxon>Eurotiomycetes</taxon>
        <taxon>Chaetothyriomycetidae</taxon>
        <taxon>Chaetothyriales</taxon>
        <taxon>Trichomeriaceae</taxon>
        <taxon>Knufia</taxon>
    </lineage>
</organism>
<dbReference type="InterPro" id="IPR032710">
    <property type="entry name" value="NTF2-like_dom_sf"/>
</dbReference>
<dbReference type="AlphaFoldDB" id="A0AAN8IQI2"/>
<dbReference type="PANTHER" id="PTHR31757">
    <property type="entry name" value="SLL0781 PROTEIN"/>
    <property type="match status" value="1"/>
</dbReference>
<dbReference type="SUPFAM" id="SSF54427">
    <property type="entry name" value="NTF2-like"/>
    <property type="match status" value="1"/>
</dbReference>
<name>A0AAN8IQI2_9EURO</name>
<evidence type="ECO:0000313" key="1">
    <source>
        <dbReference type="EMBL" id="KAK5956092.1"/>
    </source>
</evidence>
<sequence length="185" mass="21825">MATLVPPFTRETAVQKLKTAQKLWNTCDPARVAAAYTPDSNWRNRHWFVKGRKEIEELLTMKWNREKSYRLRKELFAFENRRIGGPDRLGGYEGEERWLGLIAVQFWYEYQDKDDGMKWKRCYGLEDWTFDEKDGGKMRKRMMSGNDVLLGRDGDGTAVPEEGIEGRWYLDGVDVEDVDITEKHY</sequence>
<dbReference type="InterPro" id="IPR009783">
    <property type="entry name" value="DUF1348"/>
</dbReference>
<dbReference type="Pfam" id="PF07080">
    <property type="entry name" value="DUF1348"/>
    <property type="match status" value="2"/>
</dbReference>
<dbReference type="Gene3D" id="3.10.450.50">
    <property type="match status" value="2"/>
</dbReference>
<keyword evidence="2" id="KW-1185">Reference proteome</keyword>
<accession>A0AAN8IQI2</accession>
<gene>
    <name evidence="1" type="ORF">OHC33_002665</name>
</gene>
<dbReference type="Proteomes" id="UP001316803">
    <property type="component" value="Unassembled WGS sequence"/>
</dbReference>
<dbReference type="PANTHER" id="PTHR31757:SF0">
    <property type="entry name" value="SLL0781 PROTEIN"/>
    <property type="match status" value="1"/>
</dbReference>